<dbReference type="AlphaFoldDB" id="A0A5S6QIZ5"/>
<proteinExistence type="predicted"/>
<keyword evidence="3" id="KW-1185">Reference proteome</keyword>
<feature type="region of interest" description="Disordered" evidence="1">
    <location>
        <begin position="404"/>
        <end position="423"/>
    </location>
</feature>
<feature type="domain" description="SAM" evidence="2">
    <location>
        <begin position="658"/>
        <end position="723"/>
    </location>
</feature>
<organism evidence="3 4">
    <name type="scientific">Trichuris muris</name>
    <name type="common">Mouse whipworm</name>
    <dbReference type="NCBI Taxonomy" id="70415"/>
    <lineage>
        <taxon>Eukaryota</taxon>
        <taxon>Metazoa</taxon>
        <taxon>Ecdysozoa</taxon>
        <taxon>Nematoda</taxon>
        <taxon>Enoplea</taxon>
        <taxon>Dorylaimia</taxon>
        <taxon>Trichinellida</taxon>
        <taxon>Trichuridae</taxon>
        <taxon>Trichuris</taxon>
    </lineage>
</organism>
<dbReference type="PANTHER" id="PTHR12247">
    <property type="entry name" value="POLYCOMB GROUP PROTEIN"/>
    <property type="match status" value="1"/>
</dbReference>
<dbReference type="SUPFAM" id="SSF47769">
    <property type="entry name" value="SAM/Pointed domain"/>
    <property type="match status" value="1"/>
</dbReference>
<feature type="region of interest" description="Disordered" evidence="1">
    <location>
        <begin position="102"/>
        <end position="125"/>
    </location>
</feature>
<dbReference type="SMART" id="SM00454">
    <property type="entry name" value="SAM"/>
    <property type="match status" value="1"/>
</dbReference>
<dbReference type="GO" id="GO:0005634">
    <property type="term" value="C:nucleus"/>
    <property type="evidence" value="ECO:0007669"/>
    <property type="project" value="TreeGrafter"/>
</dbReference>
<reference evidence="4" key="1">
    <citation type="submission" date="2019-12" db="UniProtKB">
        <authorList>
            <consortium name="WormBaseParasite"/>
        </authorList>
    </citation>
    <scope>IDENTIFICATION</scope>
</reference>
<dbReference type="InterPro" id="IPR001660">
    <property type="entry name" value="SAM"/>
</dbReference>
<name>A0A5S6QIZ5_TRIMR</name>
<evidence type="ECO:0000256" key="1">
    <source>
        <dbReference type="SAM" id="MobiDB-lite"/>
    </source>
</evidence>
<dbReference type="GO" id="GO:0003682">
    <property type="term" value="F:chromatin binding"/>
    <property type="evidence" value="ECO:0007669"/>
    <property type="project" value="TreeGrafter"/>
</dbReference>
<sequence>MKIAGKKNLVLVMDIFCRGRKRVYKVANTVYICAVSAASMNSDNRQGMVNFSNGLTTNAEQVIEKSEQSIHYDSEPDALHIVSREGSPLLSNNKKRMNSFVRSQRLIRNSTPPPNLERPEDVQSANRTPSLLHTVAPPALEPAVSQSRSAVLNKTSMVKPVQIAPVPNQLAPTPGITKQIVPSTALSFRSLIASSTQTVATSNALNVYTSTAGTFERQGQRYFSSGQSNLNVGFSRMPNDASGHMDGKTQHHTLLMGQHVRTISRGLQKNLPNPTYSYPRMTVGSRLHQSRHSIPNAVISQRYPSASNSNTSRVPHPQQFAFDGSRKFYPAASNSMHPMASAGGMSPIPVVMQSSMLLRIPDPPLLNFQVPTTSHMIAGVNHPVDTAIGFPAGCPVAVASVRPGNVSAGGKTQPRSISISTRPTFVCNNNNNNNNDSNNSSVESDLQELNHKCSKSQYNASSAERQLRPLMPKERVPMPLPPKPRVVLAFTIGDTNNQNFRLSNGAHYVGNHVSTTVPCNPVNSLEDICKEATQKELEVYSRVIAEFNATKDREAFKFEISSNVVDKLLIQETTWPTPMEIAREFPYKNETYKTLFQSILEKLSAICGESTNDDKAENSSVAYETDYQSDTRSNFDSVVCAEPVPSVCTLRDEEALRWTAEEVLQWLRSIDPSFEVYRQTFLDNSIDGAAVVLLREEHLLNNMKIRLGHAVKIVAAIDRLRQACGLTQPAV</sequence>
<dbReference type="WBParaSite" id="TMUE_2000007371.1">
    <property type="protein sequence ID" value="TMUE_2000007371.1"/>
    <property type="gene ID" value="WBGene00285616"/>
</dbReference>
<dbReference type="GO" id="GO:0042393">
    <property type="term" value="F:histone binding"/>
    <property type="evidence" value="ECO:0007669"/>
    <property type="project" value="TreeGrafter"/>
</dbReference>
<protein>
    <submittedName>
        <fullName evidence="4">SAM domain-containing protein</fullName>
    </submittedName>
</protein>
<dbReference type="Pfam" id="PF00536">
    <property type="entry name" value="SAM_1"/>
    <property type="match status" value="1"/>
</dbReference>
<evidence type="ECO:0000313" key="4">
    <source>
        <dbReference type="WBParaSite" id="TMUE_2000007371.1"/>
    </source>
</evidence>
<feature type="compositionally biased region" description="Polar residues" evidence="1">
    <location>
        <begin position="413"/>
        <end position="423"/>
    </location>
</feature>
<dbReference type="Gene3D" id="1.10.150.50">
    <property type="entry name" value="Transcription Factor, Ets-1"/>
    <property type="match status" value="1"/>
</dbReference>
<feature type="region of interest" description="Disordered" evidence="1">
    <location>
        <begin position="429"/>
        <end position="448"/>
    </location>
</feature>
<accession>A0A5S6QIZ5</accession>
<dbReference type="PANTHER" id="PTHR12247:SF131">
    <property type="entry name" value="LD05287P"/>
    <property type="match status" value="1"/>
</dbReference>
<dbReference type="Proteomes" id="UP000046395">
    <property type="component" value="Unassembled WGS sequence"/>
</dbReference>
<evidence type="ECO:0000259" key="2">
    <source>
        <dbReference type="PROSITE" id="PS50105"/>
    </source>
</evidence>
<evidence type="ECO:0000313" key="3">
    <source>
        <dbReference type="Proteomes" id="UP000046395"/>
    </source>
</evidence>
<dbReference type="GO" id="GO:0045892">
    <property type="term" value="P:negative regulation of DNA-templated transcription"/>
    <property type="evidence" value="ECO:0007669"/>
    <property type="project" value="TreeGrafter"/>
</dbReference>
<feature type="compositionally biased region" description="Low complexity" evidence="1">
    <location>
        <begin position="429"/>
        <end position="441"/>
    </location>
</feature>
<dbReference type="PROSITE" id="PS50105">
    <property type="entry name" value="SAM_DOMAIN"/>
    <property type="match status" value="1"/>
</dbReference>
<dbReference type="InterPro" id="IPR013761">
    <property type="entry name" value="SAM/pointed_sf"/>
</dbReference>
<dbReference type="InterPro" id="IPR050548">
    <property type="entry name" value="PcG_chromatin_remod_factors"/>
</dbReference>